<dbReference type="Pfam" id="PF00595">
    <property type="entry name" value="PDZ"/>
    <property type="match status" value="5"/>
</dbReference>
<name>A0A7R8YLX8_HERIL</name>
<evidence type="ECO:0000313" key="4">
    <source>
        <dbReference type="Proteomes" id="UP000594454"/>
    </source>
</evidence>
<feature type="domain" description="PDZ" evidence="2">
    <location>
        <begin position="469"/>
        <end position="555"/>
    </location>
</feature>
<feature type="region of interest" description="Disordered" evidence="1">
    <location>
        <begin position="428"/>
        <end position="458"/>
    </location>
</feature>
<dbReference type="SUPFAM" id="SSF50156">
    <property type="entry name" value="PDZ domain-like"/>
    <property type="match status" value="5"/>
</dbReference>
<dbReference type="CDD" id="cd23063">
    <property type="entry name" value="PDZ1_INAD-like"/>
    <property type="match status" value="1"/>
</dbReference>
<keyword evidence="4" id="KW-1185">Reference proteome</keyword>
<accession>A0A7R8YLX8</accession>
<dbReference type="Gene3D" id="2.30.42.10">
    <property type="match status" value="5"/>
</dbReference>
<evidence type="ECO:0000256" key="1">
    <source>
        <dbReference type="SAM" id="MobiDB-lite"/>
    </source>
</evidence>
<evidence type="ECO:0000259" key="2">
    <source>
        <dbReference type="PROSITE" id="PS50106"/>
    </source>
</evidence>
<dbReference type="InterPro" id="IPR051342">
    <property type="entry name" value="PDZ_scaffold"/>
</dbReference>
<organism evidence="3 4">
    <name type="scientific">Hermetia illucens</name>
    <name type="common">Black soldier fly</name>
    <dbReference type="NCBI Taxonomy" id="343691"/>
    <lineage>
        <taxon>Eukaryota</taxon>
        <taxon>Metazoa</taxon>
        <taxon>Ecdysozoa</taxon>
        <taxon>Arthropoda</taxon>
        <taxon>Hexapoda</taxon>
        <taxon>Insecta</taxon>
        <taxon>Pterygota</taxon>
        <taxon>Neoptera</taxon>
        <taxon>Endopterygota</taxon>
        <taxon>Diptera</taxon>
        <taxon>Brachycera</taxon>
        <taxon>Stratiomyomorpha</taxon>
        <taxon>Stratiomyidae</taxon>
        <taxon>Hermetiinae</taxon>
        <taxon>Hermetia</taxon>
    </lineage>
</organism>
<dbReference type="PROSITE" id="PS50106">
    <property type="entry name" value="PDZ"/>
    <property type="match status" value="5"/>
</dbReference>
<feature type="domain" description="PDZ" evidence="2">
    <location>
        <begin position="563"/>
        <end position="643"/>
    </location>
</feature>
<gene>
    <name evidence="3" type="ORF">HERILL_LOCUS941</name>
</gene>
<dbReference type="InterPro" id="IPR036034">
    <property type="entry name" value="PDZ_sf"/>
</dbReference>
<feature type="domain" description="PDZ" evidence="2">
    <location>
        <begin position="338"/>
        <end position="417"/>
    </location>
</feature>
<feature type="domain" description="PDZ" evidence="2">
    <location>
        <begin position="33"/>
        <end position="119"/>
    </location>
</feature>
<dbReference type="Proteomes" id="UP000594454">
    <property type="component" value="Chromosome 1"/>
</dbReference>
<dbReference type="SMART" id="SM00228">
    <property type="entry name" value="PDZ"/>
    <property type="match status" value="5"/>
</dbReference>
<feature type="compositionally biased region" description="Basic and acidic residues" evidence="1">
    <location>
        <begin position="428"/>
        <end position="455"/>
    </location>
</feature>
<sequence length="648" mass="71219">MVESKKKFINSEGWKKLCIFEIVAMISLCETKEVVIEKGPKESFGICIVRGEVKGSKLTGIFIKDIISGTPAHRCGDLKVGDRILSINDNDVRHATEQVFISFIKDAGLKINLKIERIDQPTTKTSNDSAPTENGFAFTNGETPTNNSSAAPGSDESDDEDTRDMTGRTMSAAGYEIDRASAGNVKFSNAEKAADTEQEDEFGYTAKKIRKRYGALGKVIRTHAMRPPNTDLGIALAGHKDRKKMACLIAGVNPNGIAKGADLKPGDEVLEVNGYVLQERCHLNASGVFKKLTTEKIVFIVLRREPKNNVLAVPPVTHFPPEIDETENLFQTYKNCKAVQVQKAGSSLGIMIIEGKHAEVGAGIFISDIQAGSNAELAGLRVGDMILAVNKDVVVDSKYDDVAALLKRAQGVVNLVICCLKTEEEIKKEEEKKKQEEEEKRKKREREEEERKKPVDPATAVIEPNKKTLIEIKPEKKPLGCMVVGGKNNYVTTGCVITNIYADGVFANDKRLQVFDQILDLNGDPVKASEMTTLKVYQLFHLPYEKLTLTVWRNDPPEIETLSIDVNKKSGKDLGLALVENPKGVMISEIISAGCADIEGKMQRGDIISKINGESLENTPLAISNAFFRQATGKINFEVIRPKPTARN</sequence>
<dbReference type="InParanoid" id="A0A7R8YLX8"/>
<proteinExistence type="predicted"/>
<protein>
    <recommendedName>
        <fullName evidence="2">PDZ domain-containing protein</fullName>
    </recommendedName>
</protein>
<dbReference type="PANTHER" id="PTHR19964:SF93">
    <property type="entry name" value="INACTIVATION-NO-AFTER-POTENTIAL D PROTEIN"/>
    <property type="match status" value="1"/>
</dbReference>
<feature type="region of interest" description="Disordered" evidence="1">
    <location>
        <begin position="122"/>
        <end position="166"/>
    </location>
</feature>
<dbReference type="AlphaFoldDB" id="A0A7R8YLX8"/>
<dbReference type="InterPro" id="IPR001478">
    <property type="entry name" value="PDZ"/>
</dbReference>
<dbReference type="EMBL" id="LR899009">
    <property type="protein sequence ID" value="CAD7077608.1"/>
    <property type="molecule type" value="Genomic_DNA"/>
</dbReference>
<feature type="domain" description="PDZ" evidence="2">
    <location>
        <begin position="221"/>
        <end position="304"/>
    </location>
</feature>
<dbReference type="OrthoDB" id="438726at2759"/>
<dbReference type="FunCoup" id="A0A7R8YLX8">
    <property type="interactions" value="28"/>
</dbReference>
<evidence type="ECO:0000313" key="3">
    <source>
        <dbReference type="EMBL" id="CAD7077608.1"/>
    </source>
</evidence>
<feature type="compositionally biased region" description="Polar residues" evidence="1">
    <location>
        <begin position="140"/>
        <end position="151"/>
    </location>
</feature>
<dbReference type="CDD" id="cd23064">
    <property type="entry name" value="PDZ3_INAD-like"/>
    <property type="match status" value="1"/>
</dbReference>
<feature type="compositionally biased region" description="Polar residues" evidence="1">
    <location>
        <begin position="122"/>
        <end position="132"/>
    </location>
</feature>
<dbReference type="PANTHER" id="PTHR19964">
    <property type="entry name" value="MULTIPLE PDZ DOMAIN PROTEIN"/>
    <property type="match status" value="1"/>
</dbReference>
<reference evidence="3 4" key="1">
    <citation type="submission" date="2020-11" db="EMBL/GenBank/DDBJ databases">
        <authorList>
            <person name="Wallbank WR R."/>
            <person name="Pardo Diaz C."/>
            <person name="Kozak K."/>
            <person name="Martin S."/>
            <person name="Jiggins C."/>
            <person name="Moest M."/>
            <person name="Warren A I."/>
            <person name="Generalovic N T."/>
            <person name="Byers J.R.P. K."/>
            <person name="Montejo-Kovacevich G."/>
            <person name="Yen C E."/>
        </authorList>
    </citation>
    <scope>NUCLEOTIDE SEQUENCE [LARGE SCALE GENOMIC DNA]</scope>
</reference>